<dbReference type="RefSeq" id="WP_249298548.1">
    <property type="nucleotide sequence ID" value="NZ_JACRSX010000024.1"/>
</dbReference>
<feature type="region of interest" description="Disordered" evidence="1">
    <location>
        <begin position="17"/>
        <end position="49"/>
    </location>
</feature>
<evidence type="ECO:0000313" key="3">
    <source>
        <dbReference type="Proteomes" id="UP000606193"/>
    </source>
</evidence>
<evidence type="ECO:0008006" key="4">
    <source>
        <dbReference type="Google" id="ProtNLM"/>
    </source>
</evidence>
<accession>A0ABR7N6D3</accession>
<comment type="caution">
    <text evidence="2">The sequence shown here is derived from an EMBL/GenBank/DDBJ whole genome shotgun (WGS) entry which is preliminary data.</text>
</comment>
<sequence>MSISSINGVNGYTAVKTAETEKASKAAETTEKQVRDDGVVFEKSNETKKDSANQIYNKDNVIAKLKADQQSRLDSMNSLVQKLLGKQAEKFDLANGSNLAETFRQVAGKVDQQTIDEAKASVAEDGYWGVNQTSDRLVSMAIALAGGDTDKADTMMAAIEKGYKQATKAWGEDLPQICQDTMDATRQKMDDWKNGVTTAEDYSKYLS</sequence>
<evidence type="ECO:0000256" key="1">
    <source>
        <dbReference type="SAM" id="MobiDB-lite"/>
    </source>
</evidence>
<protein>
    <recommendedName>
        <fullName evidence="4">DUF5610 domain-containing protein</fullName>
    </recommendedName>
</protein>
<evidence type="ECO:0000313" key="2">
    <source>
        <dbReference type="EMBL" id="MBC8563528.1"/>
    </source>
</evidence>
<dbReference type="EMBL" id="JACRSX010000024">
    <property type="protein sequence ID" value="MBC8563528.1"/>
    <property type="molecule type" value="Genomic_DNA"/>
</dbReference>
<name>A0ABR7N6D3_9FIRM</name>
<proteinExistence type="predicted"/>
<organism evidence="2 3">
    <name type="scientific">Jutongia huaianensis</name>
    <dbReference type="NCBI Taxonomy" id="2763668"/>
    <lineage>
        <taxon>Bacteria</taxon>
        <taxon>Bacillati</taxon>
        <taxon>Bacillota</taxon>
        <taxon>Clostridia</taxon>
        <taxon>Lachnospirales</taxon>
        <taxon>Lachnospiraceae</taxon>
        <taxon>Jutongia</taxon>
    </lineage>
</organism>
<feature type="compositionally biased region" description="Basic and acidic residues" evidence="1">
    <location>
        <begin position="18"/>
        <end position="49"/>
    </location>
</feature>
<reference evidence="2 3" key="1">
    <citation type="submission" date="2020-08" db="EMBL/GenBank/DDBJ databases">
        <title>Genome public.</title>
        <authorList>
            <person name="Liu C."/>
            <person name="Sun Q."/>
        </authorList>
    </citation>
    <scope>NUCLEOTIDE SEQUENCE [LARGE SCALE GENOMIC DNA]</scope>
    <source>
        <strain evidence="2 3">NSJ-37</strain>
    </source>
</reference>
<dbReference type="Proteomes" id="UP000606193">
    <property type="component" value="Unassembled WGS sequence"/>
</dbReference>
<gene>
    <name evidence="2" type="ORF">H8704_13005</name>
</gene>
<keyword evidence="3" id="KW-1185">Reference proteome</keyword>